<keyword evidence="3" id="KW-1185">Reference proteome</keyword>
<sequence>MDAPVDLDIDAHPISRGRNPFLDRCVHCSAPRLDSQEEDEGFEYLDLQLDGNAMISSLENSQPFSSINTAAAATILPLLACCRYFCYSYQYNSSYSYYSYLSCYCLICFVVAETLTCQSHRMQCWP</sequence>
<gene>
    <name evidence="2" type="ORF">ElyMa_003742000</name>
</gene>
<feature type="transmembrane region" description="Helical" evidence="1">
    <location>
        <begin position="64"/>
        <end position="85"/>
    </location>
</feature>
<keyword evidence="1" id="KW-1133">Transmembrane helix</keyword>
<feature type="transmembrane region" description="Helical" evidence="1">
    <location>
        <begin position="97"/>
        <end position="115"/>
    </location>
</feature>
<keyword evidence="1" id="KW-0472">Membrane</keyword>
<protein>
    <submittedName>
        <fullName evidence="2">Uncharacterized protein</fullName>
    </submittedName>
</protein>
<proteinExistence type="predicted"/>
<name>A0AAV4F5X0_9GAST</name>
<comment type="caution">
    <text evidence="2">The sequence shown here is derived from an EMBL/GenBank/DDBJ whole genome shotgun (WGS) entry which is preliminary data.</text>
</comment>
<dbReference type="EMBL" id="BMAT01007661">
    <property type="protein sequence ID" value="GFR68773.1"/>
    <property type="molecule type" value="Genomic_DNA"/>
</dbReference>
<organism evidence="2 3">
    <name type="scientific">Elysia marginata</name>
    <dbReference type="NCBI Taxonomy" id="1093978"/>
    <lineage>
        <taxon>Eukaryota</taxon>
        <taxon>Metazoa</taxon>
        <taxon>Spiralia</taxon>
        <taxon>Lophotrochozoa</taxon>
        <taxon>Mollusca</taxon>
        <taxon>Gastropoda</taxon>
        <taxon>Heterobranchia</taxon>
        <taxon>Euthyneura</taxon>
        <taxon>Panpulmonata</taxon>
        <taxon>Sacoglossa</taxon>
        <taxon>Placobranchoidea</taxon>
        <taxon>Plakobranchidae</taxon>
        <taxon>Elysia</taxon>
    </lineage>
</organism>
<reference evidence="2 3" key="1">
    <citation type="journal article" date="2021" name="Elife">
        <title>Chloroplast acquisition without the gene transfer in kleptoplastic sea slugs, Plakobranchus ocellatus.</title>
        <authorList>
            <person name="Maeda T."/>
            <person name="Takahashi S."/>
            <person name="Yoshida T."/>
            <person name="Shimamura S."/>
            <person name="Takaki Y."/>
            <person name="Nagai Y."/>
            <person name="Toyoda A."/>
            <person name="Suzuki Y."/>
            <person name="Arimoto A."/>
            <person name="Ishii H."/>
            <person name="Satoh N."/>
            <person name="Nishiyama T."/>
            <person name="Hasebe M."/>
            <person name="Maruyama T."/>
            <person name="Minagawa J."/>
            <person name="Obokata J."/>
            <person name="Shigenobu S."/>
        </authorList>
    </citation>
    <scope>NUCLEOTIDE SEQUENCE [LARGE SCALE GENOMIC DNA]</scope>
</reference>
<evidence type="ECO:0000256" key="1">
    <source>
        <dbReference type="SAM" id="Phobius"/>
    </source>
</evidence>
<accession>A0AAV4F5X0</accession>
<keyword evidence="1" id="KW-0812">Transmembrane</keyword>
<dbReference type="Proteomes" id="UP000762676">
    <property type="component" value="Unassembled WGS sequence"/>
</dbReference>
<evidence type="ECO:0000313" key="3">
    <source>
        <dbReference type="Proteomes" id="UP000762676"/>
    </source>
</evidence>
<evidence type="ECO:0000313" key="2">
    <source>
        <dbReference type="EMBL" id="GFR68773.1"/>
    </source>
</evidence>
<dbReference type="AlphaFoldDB" id="A0AAV4F5X0"/>